<dbReference type="Proteomes" id="UP000252008">
    <property type="component" value="Unassembled WGS sequence"/>
</dbReference>
<dbReference type="InterPro" id="IPR037401">
    <property type="entry name" value="SnoaL-like"/>
</dbReference>
<dbReference type="Gene3D" id="3.10.450.50">
    <property type="match status" value="1"/>
</dbReference>
<dbReference type="AlphaFoldDB" id="A0A375YLI5"/>
<comment type="similarity">
    <text evidence="1">Belongs to the enoyl-CoA hydratase/isomerase family.</text>
</comment>
<keyword evidence="4" id="KW-1185">Reference proteome</keyword>
<sequence length="403" mass="42782">MSAEVHSDAKIAAAQSLYAALATGDRVALNALLHPDFVGHAAEGMPFGMGGEHRGPEAMQRNLWWRIGEHFRARADARQFESLGDGRLLVSGSYLGSARRTGNPLDAAFIHILAFAPDGRISALRQLTDTAAWHAALDGPGRLQTFDYSVSGGVATVCLNRPDARNAIDMTVAQETLEVARRLAADGTVRAVLICGNGPALTVGGDIGYFQHGQSTVFGDLIQSMTVPFHQGFDILSRLDVPIVTAAHGAVAGGGLGYVYAADLVLAAEGTRFLTAFAGLGVSGDGGGTWHLPRLIGPRRAAQAYLRNTPITDAEALEWGLINEIVPADELRERALALAGELAHGPTKAFGAMRQLLRESWSNDLQSQLAAETRVIKDTANSADATEAITAFPQKRKPEFTGR</sequence>
<dbReference type="SUPFAM" id="SSF54427">
    <property type="entry name" value="NTF2-like"/>
    <property type="match status" value="1"/>
</dbReference>
<gene>
    <name evidence="3" type="ORF">MPP7335_03753</name>
</gene>
<evidence type="ECO:0000313" key="4">
    <source>
        <dbReference type="Proteomes" id="UP000252008"/>
    </source>
</evidence>
<dbReference type="InterPro" id="IPR032710">
    <property type="entry name" value="NTF2-like_dom_sf"/>
</dbReference>
<organism evidence="3 4">
    <name type="scientific">Mycolicibacterium parafortuitum</name>
    <name type="common">Mycobacterium parafortuitum</name>
    <dbReference type="NCBI Taxonomy" id="39692"/>
    <lineage>
        <taxon>Bacteria</taxon>
        <taxon>Bacillati</taxon>
        <taxon>Actinomycetota</taxon>
        <taxon>Actinomycetes</taxon>
        <taxon>Mycobacteriales</taxon>
        <taxon>Mycobacteriaceae</taxon>
        <taxon>Mycolicibacterium</taxon>
    </lineage>
</organism>
<dbReference type="EMBL" id="UEGS01000001">
    <property type="protein sequence ID" value="SRX81996.1"/>
    <property type="molecule type" value="Genomic_DNA"/>
</dbReference>
<accession>A0A375YLI5</accession>
<dbReference type="GO" id="GO:0003824">
    <property type="term" value="F:catalytic activity"/>
    <property type="evidence" value="ECO:0007669"/>
    <property type="project" value="UniProtKB-ARBA"/>
</dbReference>
<dbReference type="CDD" id="cd06558">
    <property type="entry name" value="crotonase-like"/>
    <property type="match status" value="1"/>
</dbReference>
<dbReference type="RefSeq" id="WP_083143255.1">
    <property type="nucleotide sequence ID" value="NZ_MVID01000007.1"/>
</dbReference>
<proteinExistence type="inferred from homology"/>
<dbReference type="PANTHER" id="PTHR43459">
    <property type="entry name" value="ENOYL-COA HYDRATASE"/>
    <property type="match status" value="1"/>
</dbReference>
<dbReference type="InterPro" id="IPR014748">
    <property type="entry name" value="Enoyl-CoA_hydra_C"/>
</dbReference>
<dbReference type="Pfam" id="PF12680">
    <property type="entry name" value="SnoaL_2"/>
    <property type="match status" value="1"/>
</dbReference>
<feature type="domain" description="SnoaL-like" evidence="2">
    <location>
        <begin position="15"/>
        <end position="122"/>
    </location>
</feature>
<dbReference type="Gene3D" id="1.10.12.10">
    <property type="entry name" value="Lyase 2-enoyl-coa Hydratase, Chain A, domain 2"/>
    <property type="match status" value="1"/>
</dbReference>
<dbReference type="STRING" id="39692.BST38_10600"/>
<evidence type="ECO:0000259" key="2">
    <source>
        <dbReference type="Pfam" id="PF12680"/>
    </source>
</evidence>
<dbReference type="Pfam" id="PF00378">
    <property type="entry name" value="ECH_1"/>
    <property type="match status" value="1"/>
</dbReference>
<dbReference type="InterPro" id="IPR029045">
    <property type="entry name" value="ClpP/crotonase-like_dom_sf"/>
</dbReference>
<name>A0A375YLI5_MYCPF</name>
<protein>
    <submittedName>
        <fullName evidence="3">Enoyl-CoA hydratase [Polaromonas sp. JS666]</fullName>
    </submittedName>
</protein>
<dbReference type="PANTHER" id="PTHR43459:SF1">
    <property type="entry name" value="EG:BACN32G11.4 PROTEIN"/>
    <property type="match status" value="1"/>
</dbReference>
<dbReference type="InterPro" id="IPR001753">
    <property type="entry name" value="Enoyl-CoA_hydra/iso"/>
</dbReference>
<dbReference type="SUPFAM" id="SSF52096">
    <property type="entry name" value="ClpP/crotonase"/>
    <property type="match status" value="1"/>
</dbReference>
<evidence type="ECO:0000256" key="1">
    <source>
        <dbReference type="ARBA" id="ARBA00005254"/>
    </source>
</evidence>
<evidence type="ECO:0000313" key="3">
    <source>
        <dbReference type="EMBL" id="SRX81996.1"/>
    </source>
</evidence>
<dbReference type="Gene3D" id="3.90.226.10">
    <property type="entry name" value="2-enoyl-CoA Hydratase, Chain A, domain 1"/>
    <property type="match status" value="1"/>
</dbReference>
<reference evidence="3 4" key="1">
    <citation type="submission" date="2018-05" db="EMBL/GenBank/DDBJ databases">
        <authorList>
            <consortium name="IHU Genomes"/>
        </authorList>
    </citation>
    <scope>NUCLEOTIDE SEQUENCE [LARGE SCALE GENOMIC DNA]</scope>
    <source>
        <strain evidence="3 4">P7335</strain>
    </source>
</reference>